<evidence type="ECO:0000313" key="3">
    <source>
        <dbReference type="Proteomes" id="UP000620559"/>
    </source>
</evidence>
<keyword evidence="2" id="KW-0378">Hydrolase</keyword>
<keyword evidence="2" id="KW-0540">Nuclease</keyword>
<dbReference type="Proteomes" id="UP000620559">
    <property type="component" value="Unassembled WGS sequence"/>
</dbReference>
<evidence type="ECO:0000313" key="2">
    <source>
        <dbReference type="EMBL" id="MBE9215079.1"/>
    </source>
</evidence>
<dbReference type="Pfam" id="PF05685">
    <property type="entry name" value="Uma2"/>
    <property type="match status" value="1"/>
</dbReference>
<dbReference type="Gene3D" id="3.90.1570.10">
    <property type="entry name" value="tt1808, chain A"/>
    <property type="match status" value="1"/>
</dbReference>
<keyword evidence="3" id="KW-1185">Reference proteome</keyword>
<dbReference type="AlphaFoldDB" id="A0A8J7FBF4"/>
<dbReference type="InterPro" id="IPR012296">
    <property type="entry name" value="Nuclease_put_TT1808"/>
</dbReference>
<keyword evidence="2" id="KW-0255">Endonuclease</keyword>
<name>A0A8J7FBF4_9CYAN</name>
<comment type="caution">
    <text evidence="2">The sequence shown here is derived from an EMBL/GenBank/DDBJ whole genome shotgun (WGS) entry which is preliminary data.</text>
</comment>
<evidence type="ECO:0000259" key="1">
    <source>
        <dbReference type="Pfam" id="PF05685"/>
    </source>
</evidence>
<dbReference type="EMBL" id="JADEWL010000085">
    <property type="protein sequence ID" value="MBE9215079.1"/>
    <property type="molecule type" value="Genomic_DNA"/>
</dbReference>
<organism evidence="2 3">
    <name type="scientific">Plectonema cf. radiosum LEGE 06105</name>
    <dbReference type="NCBI Taxonomy" id="945769"/>
    <lineage>
        <taxon>Bacteria</taxon>
        <taxon>Bacillati</taxon>
        <taxon>Cyanobacteriota</taxon>
        <taxon>Cyanophyceae</taxon>
        <taxon>Oscillatoriophycideae</taxon>
        <taxon>Oscillatoriales</taxon>
        <taxon>Microcoleaceae</taxon>
        <taxon>Plectonema</taxon>
    </lineage>
</organism>
<sequence>MGIPEYWIVDYLGLGGNKFIGKPKQPTVSIYNLIDDEYQVNLFRGNDRIISSTFPELNLTAQQICDAGN</sequence>
<gene>
    <name evidence="2" type="ORF">IQ247_20830</name>
</gene>
<accession>A0A8J7FBF4</accession>
<dbReference type="GO" id="GO:0004519">
    <property type="term" value="F:endonuclease activity"/>
    <property type="evidence" value="ECO:0007669"/>
    <property type="project" value="UniProtKB-KW"/>
</dbReference>
<reference evidence="2" key="1">
    <citation type="submission" date="2020-10" db="EMBL/GenBank/DDBJ databases">
        <authorList>
            <person name="Castelo-Branco R."/>
            <person name="Eusebio N."/>
            <person name="Adriana R."/>
            <person name="Vieira A."/>
            <person name="Brugerolle De Fraissinette N."/>
            <person name="Rezende De Castro R."/>
            <person name="Schneider M.P."/>
            <person name="Vasconcelos V."/>
            <person name="Leao P.N."/>
        </authorList>
    </citation>
    <scope>NUCLEOTIDE SEQUENCE</scope>
    <source>
        <strain evidence="2">LEGE 06105</strain>
    </source>
</reference>
<protein>
    <submittedName>
        <fullName evidence="2">Uma2 family endonuclease</fullName>
    </submittedName>
</protein>
<proteinExistence type="predicted"/>
<dbReference type="InterPro" id="IPR008538">
    <property type="entry name" value="Uma2"/>
</dbReference>
<feature type="domain" description="Putative restriction endonuclease" evidence="1">
    <location>
        <begin position="2"/>
        <end position="61"/>
    </location>
</feature>